<evidence type="ECO:0000313" key="1">
    <source>
        <dbReference type="EMBL" id="MBI4923745.1"/>
    </source>
</evidence>
<reference evidence="1" key="1">
    <citation type="submission" date="2020-07" db="EMBL/GenBank/DDBJ databases">
        <title>Huge and variable diversity of episymbiotic CPR bacteria and DPANN archaea in groundwater ecosystems.</title>
        <authorList>
            <person name="He C.Y."/>
            <person name="Keren R."/>
            <person name="Whittaker M."/>
            <person name="Farag I.F."/>
            <person name="Doudna J."/>
            <person name="Cate J.H.D."/>
            <person name="Banfield J.F."/>
        </authorList>
    </citation>
    <scope>NUCLEOTIDE SEQUENCE</scope>
    <source>
        <strain evidence="1">NC_groundwater_1586_Pr3_B-0.1um_66_15</strain>
    </source>
</reference>
<proteinExistence type="predicted"/>
<dbReference type="EMBL" id="JACRAF010000061">
    <property type="protein sequence ID" value="MBI4923745.1"/>
    <property type="molecule type" value="Genomic_DNA"/>
</dbReference>
<accession>A0A933L629</accession>
<dbReference type="Pfam" id="PF09898">
    <property type="entry name" value="DUF2125"/>
    <property type="match status" value="1"/>
</dbReference>
<name>A0A933L629_9HYPH</name>
<evidence type="ECO:0000313" key="2">
    <source>
        <dbReference type="Proteomes" id="UP000782610"/>
    </source>
</evidence>
<organism evidence="1 2">
    <name type="scientific">Devosia nanyangense</name>
    <dbReference type="NCBI Taxonomy" id="1228055"/>
    <lineage>
        <taxon>Bacteria</taxon>
        <taxon>Pseudomonadati</taxon>
        <taxon>Pseudomonadota</taxon>
        <taxon>Alphaproteobacteria</taxon>
        <taxon>Hyphomicrobiales</taxon>
        <taxon>Devosiaceae</taxon>
        <taxon>Devosia</taxon>
    </lineage>
</organism>
<dbReference type="AlphaFoldDB" id="A0A933L629"/>
<gene>
    <name evidence="1" type="ORF">HY834_18560</name>
</gene>
<dbReference type="InterPro" id="IPR018666">
    <property type="entry name" value="DUF2125"/>
</dbReference>
<sequence length="322" mass="34051">MKRIIVLGAVVLLVIVLWSGAWFWAAGQATAYVKTLETADGVTTPRVACRSLGIGGFPFGFDLTCTGATIALADTSVTVSGLKAAALVYRPTFVLLFAQSPVTIADAFTGSQRRLDFADAEASARLDGWRIGRVSLVVNAPVWNDVVLEDRLIARADRLEAHLIDVPAKHDAKAGLAALAEYAQIDGLVAPGLEIVSGKTIFEGEITNLPDDVRTYGDPDLLMRWQTAGGKFMLTGFKGDDIDSHFDVAGTLGLDTQGRVEGQLKLNSKGVVERLGPLIPEQFRGLILGGQAADGSYSQTVNIAAGVVFSGLVPAAVIPPLY</sequence>
<dbReference type="Proteomes" id="UP000782610">
    <property type="component" value="Unassembled WGS sequence"/>
</dbReference>
<comment type="caution">
    <text evidence="1">The sequence shown here is derived from an EMBL/GenBank/DDBJ whole genome shotgun (WGS) entry which is preliminary data.</text>
</comment>
<protein>
    <submittedName>
        <fullName evidence="1">DUF2125 domain-containing protein</fullName>
    </submittedName>
</protein>